<organism evidence="3 4">
    <name type="scientific">Oidiodendron maius (strain Zn)</name>
    <dbReference type="NCBI Taxonomy" id="913774"/>
    <lineage>
        <taxon>Eukaryota</taxon>
        <taxon>Fungi</taxon>
        <taxon>Dikarya</taxon>
        <taxon>Ascomycota</taxon>
        <taxon>Pezizomycotina</taxon>
        <taxon>Leotiomycetes</taxon>
        <taxon>Leotiomycetes incertae sedis</taxon>
        <taxon>Myxotrichaceae</taxon>
        <taxon>Oidiodendron</taxon>
    </lineage>
</organism>
<dbReference type="PANTHER" id="PTHR48104:SF30">
    <property type="entry name" value="METACASPASE-1"/>
    <property type="match status" value="1"/>
</dbReference>
<dbReference type="PANTHER" id="PTHR48104">
    <property type="entry name" value="METACASPASE-4"/>
    <property type="match status" value="1"/>
</dbReference>
<dbReference type="Gene3D" id="3.40.50.1460">
    <property type="match status" value="1"/>
</dbReference>
<evidence type="ECO:0000313" key="3">
    <source>
        <dbReference type="EMBL" id="KIM93226.1"/>
    </source>
</evidence>
<dbReference type="OrthoDB" id="3223806at2759"/>
<evidence type="ECO:0000259" key="2">
    <source>
        <dbReference type="Pfam" id="PF00656"/>
    </source>
</evidence>
<gene>
    <name evidence="3" type="ORF">OIDMADRAFT_66070</name>
</gene>
<reference evidence="4" key="2">
    <citation type="submission" date="2015-01" db="EMBL/GenBank/DDBJ databases">
        <title>Evolutionary Origins and Diversification of the Mycorrhizal Mutualists.</title>
        <authorList>
            <consortium name="DOE Joint Genome Institute"/>
            <consortium name="Mycorrhizal Genomics Consortium"/>
            <person name="Kohler A."/>
            <person name="Kuo A."/>
            <person name="Nagy L.G."/>
            <person name="Floudas D."/>
            <person name="Copeland A."/>
            <person name="Barry K.W."/>
            <person name="Cichocki N."/>
            <person name="Veneault-Fourrey C."/>
            <person name="LaButti K."/>
            <person name="Lindquist E.A."/>
            <person name="Lipzen A."/>
            <person name="Lundell T."/>
            <person name="Morin E."/>
            <person name="Murat C."/>
            <person name="Riley R."/>
            <person name="Ohm R."/>
            <person name="Sun H."/>
            <person name="Tunlid A."/>
            <person name="Henrissat B."/>
            <person name="Grigoriev I.V."/>
            <person name="Hibbett D.S."/>
            <person name="Martin F."/>
        </authorList>
    </citation>
    <scope>NUCLEOTIDE SEQUENCE [LARGE SCALE GENOMIC DNA]</scope>
    <source>
        <strain evidence="4">Zn</strain>
    </source>
</reference>
<dbReference type="GO" id="GO:0005737">
    <property type="term" value="C:cytoplasm"/>
    <property type="evidence" value="ECO:0007669"/>
    <property type="project" value="TreeGrafter"/>
</dbReference>
<comment type="similarity">
    <text evidence="1">Belongs to the peptidase C14B family.</text>
</comment>
<accession>A0A0C3GRZ3</accession>
<dbReference type="InterPro" id="IPR050452">
    <property type="entry name" value="Metacaspase"/>
</dbReference>
<feature type="non-terminal residue" evidence="3">
    <location>
        <position position="593"/>
    </location>
</feature>
<dbReference type="EMBL" id="KN832898">
    <property type="protein sequence ID" value="KIM93226.1"/>
    <property type="molecule type" value="Genomic_DNA"/>
</dbReference>
<dbReference type="HOGENOM" id="CLU_016732_1_0_1"/>
<dbReference type="Proteomes" id="UP000054321">
    <property type="component" value="Unassembled WGS sequence"/>
</dbReference>
<feature type="domain" description="Peptidase C14 caspase" evidence="2">
    <location>
        <begin position="2"/>
        <end position="283"/>
    </location>
</feature>
<dbReference type="AlphaFoldDB" id="A0A0C3GRZ3"/>
<name>A0A0C3GRZ3_OIDMZ</name>
<keyword evidence="4" id="KW-1185">Reference proteome</keyword>
<dbReference type="GO" id="GO:0004197">
    <property type="term" value="F:cysteine-type endopeptidase activity"/>
    <property type="evidence" value="ECO:0007669"/>
    <property type="project" value="InterPro"/>
</dbReference>
<evidence type="ECO:0000256" key="1">
    <source>
        <dbReference type="ARBA" id="ARBA00009005"/>
    </source>
</evidence>
<dbReference type="InterPro" id="IPR011600">
    <property type="entry name" value="Pept_C14_caspase"/>
</dbReference>
<protein>
    <recommendedName>
        <fullName evidence="2">Peptidase C14 caspase domain-containing protein</fullName>
    </recommendedName>
</protein>
<feature type="non-terminal residue" evidence="3">
    <location>
        <position position="1"/>
    </location>
</feature>
<reference evidence="3 4" key="1">
    <citation type="submission" date="2014-04" db="EMBL/GenBank/DDBJ databases">
        <authorList>
            <consortium name="DOE Joint Genome Institute"/>
            <person name="Kuo A."/>
            <person name="Martino E."/>
            <person name="Perotto S."/>
            <person name="Kohler A."/>
            <person name="Nagy L.G."/>
            <person name="Floudas D."/>
            <person name="Copeland A."/>
            <person name="Barry K.W."/>
            <person name="Cichocki N."/>
            <person name="Veneault-Fourrey C."/>
            <person name="LaButti K."/>
            <person name="Lindquist E.A."/>
            <person name="Lipzen A."/>
            <person name="Lundell T."/>
            <person name="Morin E."/>
            <person name="Murat C."/>
            <person name="Sun H."/>
            <person name="Tunlid A."/>
            <person name="Henrissat B."/>
            <person name="Grigoriev I.V."/>
            <person name="Hibbett D.S."/>
            <person name="Martin F."/>
            <person name="Nordberg H.P."/>
            <person name="Cantor M.N."/>
            <person name="Hua S.X."/>
        </authorList>
    </citation>
    <scope>NUCLEOTIDE SEQUENCE [LARGE SCALE GENOMIC DNA]</scope>
    <source>
        <strain evidence="3 4">Zn</strain>
    </source>
</reference>
<evidence type="ECO:0000313" key="4">
    <source>
        <dbReference type="Proteomes" id="UP000054321"/>
    </source>
</evidence>
<dbReference type="GO" id="GO:0006508">
    <property type="term" value="P:proteolysis"/>
    <property type="evidence" value="ECO:0007669"/>
    <property type="project" value="InterPro"/>
</dbReference>
<proteinExistence type="inferred from homology"/>
<dbReference type="InParanoid" id="A0A0C3GRZ3"/>
<dbReference type="Pfam" id="PF00656">
    <property type="entry name" value="Peptidase_C14"/>
    <property type="match status" value="1"/>
</dbReference>
<sequence>THWAILIGINFYIGGKCLQGSVRDVQTVKQYLEAGPTPVDITILTATTPPDPGSRRPSEDPELWPTYKNVISTFVRVLEEAKAGDFVYIHYAGHGTREKSSERCAHQAGNLAFVLFEDDEHGCSYLKGPLLAGCLRKMVEKGLLVTVVLDCCYSGSVLRGGKVRGADVRAIDYNPAVDTASQQEALIGFCSPSNPFRNATIPTDQWLVNPEGYTILSACGPHERAWEIKIKGQKRIGALTYFLIEALCTLRKSGIVLTHQSLYQHVRIRFHASWPQQNPMCYGNKNFSFFGKLCIGVETAFVSIYRTGVDRLCLSAGEAHGVYKGDTYAIYPFDAPEDNAGQISEALVMVRVDTVRCLTSDLVEIGNPTGAALQIKTAWKARLVTSLSPQKIGVRLMASAQCQLQWRDAVEQQDFLRICTEEDNDIEPCIFNVAISKDRGYEILDGSLERIISLPTIPLDTSGASGSVIDILQHLATFKHLEGFGNRAPNQSFLDSFSLLPLTSTGDSGIFDIKHGGIWGFAVENIGNTPLYLAILNLTPSWQIVDLVSLSSRGDCLVVQPNNKENYNKEEIRLEMKVPEFLQSQGKKQCEDV</sequence>